<dbReference type="EMBL" id="QBKS01000001">
    <property type="protein sequence ID" value="PTX56254.1"/>
    <property type="molecule type" value="Genomic_DNA"/>
</dbReference>
<keyword evidence="3" id="KW-1185">Reference proteome</keyword>
<accession>A0A2T6BJM5</accession>
<feature type="transmembrane region" description="Helical" evidence="1">
    <location>
        <begin position="72"/>
        <end position="95"/>
    </location>
</feature>
<gene>
    <name evidence="2" type="ORF">C8N43_0907</name>
</gene>
<name>A0A2T6BJM5_9RHOB</name>
<evidence type="ECO:0000313" key="2">
    <source>
        <dbReference type="EMBL" id="PTX56254.1"/>
    </source>
</evidence>
<keyword evidence="1" id="KW-0472">Membrane</keyword>
<proteinExistence type="predicted"/>
<keyword evidence="1" id="KW-0812">Transmembrane</keyword>
<feature type="transmembrane region" description="Helical" evidence="1">
    <location>
        <begin position="36"/>
        <end position="60"/>
    </location>
</feature>
<evidence type="ECO:0000313" key="3">
    <source>
        <dbReference type="Proteomes" id="UP000243978"/>
    </source>
</evidence>
<comment type="caution">
    <text evidence="2">The sequence shown here is derived from an EMBL/GenBank/DDBJ whole genome shotgun (WGS) entry which is preliminary data.</text>
</comment>
<keyword evidence="1" id="KW-1133">Transmembrane helix</keyword>
<evidence type="ECO:0000256" key="1">
    <source>
        <dbReference type="SAM" id="Phobius"/>
    </source>
</evidence>
<dbReference type="RefSeq" id="WP_107844471.1">
    <property type="nucleotide sequence ID" value="NZ_QBKS01000001.1"/>
</dbReference>
<dbReference type="Proteomes" id="UP000243978">
    <property type="component" value="Unassembled WGS sequence"/>
</dbReference>
<dbReference type="AlphaFoldDB" id="A0A2T6BJM5"/>
<reference evidence="2 3" key="1">
    <citation type="submission" date="2018-04" db="EMBL/GenBank/DDBJ databases">
        <title>Genomic Encyclopedia of Archaeal and Bacterial Type Strains, Phase II (KMG-II): from individual species to whole genera.</title>
        <authorList>
            <person name="Goeker M."/>
        </authorList>
    </citation>
    <scope>NUCLEOTIDE SEQUENCE [LARGE SCALE GENOMIC DNA]</scope>
    <source>
        <strain evidence="2 3">DSM 100977</strain>
    </source>
</reference>
<sequence>MTLMDYTWDVPVRDASIDVETTRWGYRITEMAQTGWVYASARVALMALTVGVIASAGLIWTIPVTAMFGDPLVSRILLSVALLVVAAAMVGSGVFSKGAEMLEVDVKGRVLHLRQHGRAVAGRKARKTVRFEEITRIDLAETSLLSELKSALSQWDYGRITVRLHGKRPMMILSGDMSELEPLLRRLRADTGVA</sequence>
<dbReference type="OrthoDB" id="7847340at2"/>
<protein>
    <submittedName>
        <fullName evidence="2">Uncharacterized protein</fullName>
    </submittedName>
</protein>
<organism evidence="2 3">
    <name type="scientific">Litoreibacter ponti</name>
    <dbReference type="NCBI Taxonomy" id="1510457"/>
    <lineage>
        <taxon>Bacteria</taxon>
        <taxon>Pseudomonadati</taxon>
        <taxon>Pseudomonadota</taxon>
        <taxon>Alphaproteobacteria</taxon>
        <taxon>Rhodobacterales</taxon>
        <taxon>Roseobacteraceae</taxon>
        <taxon>Litoreibacter</taxon>
    </lineage>
</organism>